<dbReference type="Proteomes" id="UP000612362">
    <property type="component" value="Unassembled WGS sequence"/>
</dbReference>
<protein>
    <submittedName>
        <fullName evidence="2">Uncharacterized protein</fullName>
    </submittedName>
</protein>
<name>A0A8J3MXM9_9CHLR</name>
<keyword evidence="1" id="KW-0812">Transmembrane</keyword>
<feature type="transmembrane region" description="Helical" evidence="1">
    <location>
        <begin position="138"/>
        <end position="158"/>
    </location>
</feature>
<keyword evidence="3" id="KW-1185">Reference proteome</keyword>
<sequence length="384" mass="43122">MLIGFGCGLIPYILYNYHAEPGQDTLSYLFYVQNANGIDLPPKEVLFPLQIKGALLIALPGATGSSPLCSLNDIHLFRIQNVSALRCTLMHTGWTTALFCLWLFALGMVAWSLWSIVRTRRATGIWRRDLLICHLGRLTLLLNAAITLLLFLMSPSAALYPVADIRYLSALLMTTPALLWPLGCGLNAVGWFAFGSRIRNVLGFSGKAIQSLASPLKLLMSTGALARLSLLLLVPTILSFGTRSIVQGYPPAPSVESRYDKFAIIGVYRYEGLPQTQAFNRQESSLIENLEKIHTLHIYSDYWTCDRLTFRSQERIICSALRERLMPGQNRYPLYATIVTSDPHAAYVFEEGSSLAETFRLQLRYSSRQFTIYHFAGYVIYQPF</sequence>
<accession>A0A8J3MXM9</accession>
<evidence type="ECO:0000313" key="2">
    <source>
        <dbReference type="EMBL" id="GHO50156.1"/>
    </source>
</evidence>
<organism evidence="2 3">
    <name type="scientific">Ktedonospora formicarum</name>
    <dbReference type="NCBI Taxonomy" id="2778364"/>
    <lineage>
        <taxon>Bacteria</taxon>
        <taxon>Bacillati</taxon>
        <taxon>Chloroflexota</taxon>
        <taxon>Ktedonobacteria</taxon>
        <taxon>Ktedonobacterales</taxon>
        <taxon>Ktedonobacteraceae</taxon>
        <taxon>Ktedonospora</taxon>
    </lineage>
</organism>
<evidence type="ECO:0000256" key="1">
    <source>
        <dbReference type="SAM" id="Phobius"/>
    </source>
</evidence>
<feature type="transmembrane region" description="Helical" evidence="1">
    <location>
        <begin position="178"/>
        <end position="195"/>
    </location>
</feature>
<comment type="caution">
    <text evidence="2">The sequence shown here is derived from an EMBL/GenBank/DDBJ whole genome shotgun (WGS) entry which is preliminary data.</text>
</comment>
<reference evidence="2" key="1">
    <citation type="submission" date="2020-10" db="EMBL/GenBank/DDBJ databases">
        <title>Taxonomic study of unclassified bacteria belonging to the class Ktedonobacteria.</title>
        <authorList>
            <person name="Yabe S."/>
            <person name="Wang C.M."/>
            <person name="Zheng Y."/>
            <person name="Sakai Y."/>
            <person name="Cavaletti L."/>
            <person name="Monciardini P."/>
            <person name="Donadio S."/>
        </authorList>
    </citation>
    <scope>NUCLEOTIDE SEQUENCE</scope>
    <source>
        <strain evidence="2">SOSP1-1</strain>
    </source>
</reference>
<gene>
    <name evidence="2" type="ORF">KSX_83190</name>
</gene>
<dbReference type="RefSeq" id="WP_220199213.1">
    <property type="nucleotide sequence ID" value="NZ_BNJF01000007.1"/>
</dbReference>
<dbReference type="AlphaFoldDB" id="A0A8J3MXM9"/>
<dbReference type="EMBL" id="BNJF01000007">
    <property type="protein sequence ID" value="GHO50156.1"/>
    <property type="molecule type" value="Genomic_DNA"/>
</dbReference>
<keyword evidence="1" id="KW-0472">Membrane</keyword>
<evidence type="ECO:0000313" key="3">
    <source>
        <dbReference type="Proteomes" id="UP000612362"/>
    </source>
</evidence>
<feature type="transmembrane region" description="Helical" evidence="1">
    <location>
        <begin position="94"/>
        <end position="117"/>
    </location>
</feature>
<proteinExistence type="predicted"/>
<keyword evidence="1" id="KW-1133">Transmembrane helix</keyword>